<dbReference type="Gene3D" id="3.30.930.30">
    <property type="match status" value="1"/>
</dbReference>
<evidence type="ECO:0000313" key="3">
    <source>
        <dbReference type="EMBL" id="HJC33648.1"/>
    </source>
</evidence>
<feature type="coiled-coil region" evidence="1">
    <location>
        <begin position="251"/>
        <end position="285"/>
    </location>
</feature>
<dbReference type="AlphaFoldDB" id="A0A9D2NN24"/>
<comment type="caution">
    <text evidence="3">The sequence shown here is derived from an EMBL/GenBank/DDBJ whole genome shotgun (WGS) entry which is preliminary data.</text>
</comment>
<proteinExistence type="predicted"/>
<dbReference type="Proteomes" id="UP000823890">
    <property type="component" value="Unassembled WGS sequence"/>
</dbReference>
<feature type="region of interest" description="Disordered" evidence="2">
    <location>
        <begin position="1"/>
        <end position="23"/>
    </location>
</feature>
<reference evidence="3" key="2">
    <citation type="submission" date="2021-04" db="EMBL/GenBank/DDBJ databases">
        <authorList>
            <person name="Gilroy R."/>
        </authorList>
    </citation>
    <scope>NUCLEOTIDE SEQUENCE</scope>
    <source>
        <strain evidence="3">ChiW19-954</strain>
    </source>
</reference>
<evidence type="ECO:0000256" key="2">
    <source>
        <dbReference type="SAM" id="MobiDB-lite"/>
    </source>
</evidence>
<reference evidence="3" key="1">
    <citation type="journal article" date="2021" name="PeerJ">
        <title>Extensive microbial diversity within the chicken gut microbiome revealed by metagenomics and culture.</title>
        <authorList>
            <person name="Gilroy R."/>
            <person name="Ravi A."/>
            <person name="Getino M."/>
            <person name="Pursley I."/>
            <person name="Horton D.L."/>
            <person name="Alikhan N.F."/>
            <person name="Baker D."/>
            <person name="Gharbi K."/>
            <person name="Hall N."/>
            <person name="Watson M."/>
            <person name="Adriaenssens E.M."/>
            <person name="Foster-Nyarko E."/>
            <person name="Jarju S."/>
            <person name="Secka A."/>
            <person name="Antonio M."/>
            <person name="Oren A."/>
            <person name="Chaudhuri R.R."/>
            <person name="La Ragione R."/>
            <person name="Hildebrand F."/>
            <person name="Pallen M.J."/>
        </authorList>
    </citation>
    <scope>NUCLEOTIDE SEQUENCE</scope>
    <source>
        <strain evidence="3">ChiW19-954</strain>
    </source>
</reference>
<gene>
    <name evidence="3" type="ORF">H9758_03545</name>
</gene>
<organism evidence="3 4">
    <name type="scientific">Candidatus Mediterraneibacter faecipullorum</name>
    <dbReference type="NCBI Taxonomy" id="2838670"/>
    <lineage>
        <taxon>Bacteria</taxon>
        <taxon>Bacillati</taxon>
        <taxon>Bacillota</taxon>
        <taxon>Clostridia</taxon>
        <taxon>Lachnospirales</taxon>
        <taxon>Lachnospiraceae</taxon>
        <taxon>Mediterraneibacter</taxon>
    </lineage>
</organism>
<evidence type="ECO:0000313" key="4">
    <source>
        <dbReference type="Proteomes" id="UP000823890"/>
    </source>
</evidence>
<protein>
    <submittedName>
        <fullName evidence="3">Serine/arginine repetitive matrix protein 2</fullName>
    </submittedName>
</protein>
<dbReference type="EMBL" id="DWWO01000040">
    <property type="protein sequence ID" value="HJC33648.1"/>
    <property type="molecule type" value="Genomic_DNA"/>
</dbReference>
<evidence type="ECO:0000256" key="1">
    <source>
        <dbReference type="SAM" id="Coils"/>
    </source>
</evidence>
<sequence>MKLTRHNGRVGKNGAYNPKHNDRSFNINNSEHINEERAKENIYWDCFNGYRTFYDKEKECELANTFEEVEELYYSIHYKDFIEGQNERNVKNRHPERNRTTSDILKHKKTCPEETIYQIGTLDNHISPDILLQIVTDFMIEITERFGTHVHILDWALHLDESTPHIHERHVFDCENQYGELFPQQEKALEKLGFDLPNPGKPSGRNNNRKMVFDSACRALLFDIAKSYGLHLEEEPEYGGRKYLEKQDYILTKQKEQLALQEEKLEELTMKIEDVEALIEEFADITYDKAVEVVTDAVKKETHLEDIRLVEESKNWVLSPERKASKKEREYAAKRLDGVIAKIKSAMQSAVQKIQNKLMQPEVKRAGTEQIKAKARTSVLSKLAKAKITADQKNMERISQTNTHSFRDNSL</sequence>
<accession>A0A9D2NN24</accession>
<keyword evidence="1" id="KW-0175">Coiled coil</keyword>
<name>A0A9D2NN24_9FIRM</name>